<reference evidence="5" key="1">
    <citation type="journal article" date="2023" name="Mol. Phylogenet. Evol.">
        <title>Genome-scale phylogeny and comparative genomics of the fungal order Sordariales.</title>
        <authorList>
            <person name="Hensen N."/>
            <person name="Bonometti L."/>
            <person name="Westerberg I."/>
            <person name="Brannstrom I.O."/>
            <person name="Guillou S."/>
            <person name="Cros-Aarteil S."/>
            <person name="Calhoun S."/>
            <person name="Haridas S."/>
            <person name="Kuo A."/>
            <person name="Mondo S."/>
            <person name="Pangilinan J."/>
            <person name="Riley R."/>
            <person name="LaButti K."/>
            <person name="Andreopoulos B."/>
            <person name="Lipzen A."/>
            <person name="Chen C."/>
            <person name="Yan M."/>
            <person name="Daum C."/>
            <person name="Ng V."/>
            <person name="Clum A."/>
            <person name="Steindorff A."/>
            <person name="Ohm R.A."/>
            <person name="Martin F."/>
            <person name="Silar P."/>
            <person name="Natvig D.O."/>
            <person name="Lalanne C."/>
            <person name="Gautier V."/>
            <person name="Ament-Velasquez S.L."/>
            <person name="Kruys A."/>
            <person name="Hutchinson M.I."/>
            <person name="Powell A.J."/>
            <person name="Barry K."/>
            <person name="Miller A.N."/>
            <person name="Grigoriev I.V."/>
            <person name="Debuchy R."/>
            <person name="Gladieux P."/>
            <person name="Hiltunen Thoren M."/>
            <person name="Johannesson H."/>
        </authorList>
    </citation>
    <scope>NUCLEOTIDE SEQUENCE</scope>
    <source>
        <strain evidence="5">CBS 103.79</strain>
    </source>
</reference>
<dbReference type="GO" id="GO:0031267">
    <property type="term" value="F:small GTPase binding"/>
    <property type="evidence" value="ECO:0007669"/>
    <property type="project" value="TreeGrafter"/>
</dbReference>
<keyword evidence="3" id="KW-0677">Repeat</keyword>
<feature type="compositionally biased region" description="Basic and acidic residues" evidence="4">
    <location>
        <begin position="378"/>
        <end position="390"/>
    </location>
</feature>
<evidence type="ECO:0000313" key="6">
    <source>
        <dbReference type="Proteomes" id="UP001303889"/>
    </source>
</evidence>
<dbReference type="GO" id="GO:0005829">
    <property type="term" value="C:cytosol"/>
    <property type="evidence" value="ECO:0007669"/>
    <property type="project" value="TreeGrafter"/>
</dbReference>
<dbReference type="Pfam" id="PF13516">
    <property type="entry name" value="LRR_6"/>
    <property type="match status" value="2"/>
</dbReference>
<keyword evidence="1" id="KW-0343">GTPase activation</keyword>
<evidence type="ECO:0000313" key="5">
    <source>
        <dbReference type="EMBL" id="KAK3905798.1"/>
    </source>
</evidence>
<feature type="compositionally biased region" description="Acidic residues" evidence="4">
    <location>
        <begin position="357"/>
        <end position="377"/>
    </location>
</feature>
<dbReference type="AlphaFoldDB" id="A0AAN6MTQ0"/>
<sequence>MAPTTVFSLEGRGLKLDTAADLEPHIVKLRAMDNLEEVHILGNTLGVGACELLGQVLAEKKTLRVANLADIFTGRLLSEIPDALSSLLTSILNLPKLNTINLNDNAFGLNTQAPLVAFLAAHVPLQHLYLNNNGLGPHAGILIADALSELHSKKEAARKAGQEVPDLETVICGRNRLENGSMAAWAKTFKLHNRIKEIKMVQNGIRQEGISHLLSEGLRHTPRLEVLDLQDNTFTLLGAKALAGVAPGWAELVELGIGDSLLGAKGAVLLGKSLGKGKNTKLRILRLQYNEITATGVKALAEAAAEALPVLKKLELNGNKFTEDDESIIALQDLFEARKEKHGGDVVIEDEWGLDSLSDLEEESEGEEEEESEAEEEVEKRAEKLVKEAEAAQAEPVAQRQDKEVDELADKLGKTAI</sequence>
<dbReference type="GO" id="GO:0005634">
    <property type="term" value="C:nucleus"/>
    <property type="evidence" value="ECO:0007669"/>
    <property type="project" value="TreeGrafter"/>
</dbReference>
<dbReference type="SMART" id="SM00368">
    <property type="entry name" value="LRR_RI"/>
    <property type="match status" value="8"/>
</dbReference>
<dbReference type="EMBL" id="MU855346">
    <property type="protein sequence ID" value="KAK3905798.1"/>
    <property type="molecule type" value="Genomic_DNA"/>
</dbReference>
<keyword evidence="2" id="KW-0433">Leucine-rich repeat</keyword>
<dbReference type="GO" id="GO:0006913">
    <property type="term" value="P:nucleocytoplasmic transport"/>
    <property type="evidence" value="ECO:0007669"/>
    <property type="project" value="TreeGrafter"/>
</dbReference>
<evidence type="ECO:0000256" key="1">
    <source>
        <dbReference type="ARBA" id="ARBA00022468"/>
    </source>
</evidence>
<comment type="caution">
    <text evidence="5">The sequence shown here is derived from an EMBL/GenBank/DDBJ whole genome shotgun (WGS) entry which is preliminary data.</text>
</comment>
<dbReference type="GO" id="GO:0048471">
    <property type="term" value="C:perinuclear region of cytoplasm"/>
    <property type="evidence" value="ECO:0007669"/>
    <property type="project" value="TreeGrafter"/>
</dbReference>
<dbReference type="Gene3D" id="3.80.10.10">
    <property type="entry name" value="Ribonuclease Inhibitor"/>
    <property type="match status" value="1"/>
</dbReference>
<accession>A0AAN6MTQ0</accession>
<keyword evidence="6" id="KW-1185">Reference proteome</keyword>
<feature type="region of interest" description="Disordered" evidence="4">
    <location>
        <begin position="357"/>
        <end position="417"/>
    </location>
</feature>
<feature type="compositionally biased region" description="Basic and acidic residues" evidence="4">
    <location>
        <begin position="400"/>
        <end position="417"/>
    </location>
</feature>
<dbReference type="SUPFAM" id="SSF52047">
    <property type="entry name" value="RNI-like"/>
    <property type="match status" value="1"/>
</dbReference>
<protein>
    <recommendedName>
        <fullName evidence="7">Ran GTPase activating protein 1</fullName>
    </recommendedName>
</protein>
<evidence type="ECO:0000256" key="3">
    <source>
        <dbReference type="ARBA" id="ARBA00022737"/>
    </source>
</evidence>
<dbReference type="GO" id="GO:0005096">
    <property type="term" value="F:GTPase activator activity"/>
    <property type="evidence" value="ECO:0007669"/>
    <property type="project" value="UniProtKB-KW"/>
</dbReference>
<evidence type="ECO:0000256" key="2">
    <source>
        <dbReference type="ARBA" id="ARBA00022614"/>
    </source>
</evidence>
<dbReference type="PANTHER" id="PTHR24113">
    <property type="entry name" value="RAN GTPASE-ACTIVATING PROTEIN 1"/>
    <property type="match status" value="1"/>
</dbReference>
<reference evidence="5" key="2">
    <citation type="submission" date="2023-05" db="EMBL/GenBank/DDBJ databases">
        <authorList>
            <consortium name="Lawrence Berkeley National Laboratory"/>
            <person name="Steindorff A."/>
            <person name="Hensen N."/>
            <person name="Bonometti L."/>
            <person name="Westerberg I."/>
            <person name="Brannstrom I.O."/>
            <person name="Guillou S."/>
            <person name="Cros-Aarteil S."/>
            <person name="Calhoun S."/>
            <person name="Haridas S."/>
            <person name="Kuo A."/>
            <person name="Mondo S."/>
            <person name="Pangilinan J."/>
            <person name="Riley R."/>
            <person name="Labutti K."/>
            <person name="Andreopoulos B."/>
            <person name="Lipzen A."/>
            <person name="Chen C."/>
            <person name="Yanf M."/>
            <person name="Daum C."/>
            <person name="Ng V."/>
            <person name="Clum A."/>
            <person name="Ohm R."/>
            <person name="Martin F."/>
            <person name="Silar P."/>
            <person name="Natvig D."/>
            <person name="Lalanne C."/>
            <person name="Gautier V."/>
            <person name="Ament-Velasquez S.L."/>
            <person name="Kruys A."/>
            <person name="Hutchinson M.I."/>
            <person name="Powell A.J."/>
            <person name="Barry K."/>
            <person name="Miller A.N."/>
            <person name="Grigoriev I.V."/>
            <person name="Debuchy R."/>
            <person name="Gladieux P."/>
            <person name="Thoren M.H."/>
            <person name="Johannesson H."/>
        </authorList>
    </citation>
    <scope>NUCLEOTIDE SEQUENCE</scope>
    <source>
        <strain evidence="5">CBS 103.79</strain>
    </source>
</reference>
<dbReference type="InterPro" id="IPR032675">
    <property type="entry name" value="LRR_dom_sf"/>
</dbReference>
<dbReference type="Proteomes" id="UP001303889">
    <property type="component" value="Unassembled WGS sequence"/>
</dbReference>
<dbReference type="InterPro" id="IPR027038">
    <property type="entry name" value="RanGap"/>
</dbReference>
<dbReference type="PANTHER" id="PTHR24113:SF12">
    <property type="entry name" value="RAN GTPASE-ACTIVATING PROTEIN 1"/>
    <property type="match status" value="1"/>
</dbReference>
<gene>
    <name evidence="5" type="ORF">C8A05DRAFT_12418</name>
</gene>
<dbReference type="InterPro" id="IPR001611">
    <property type="entry name" value="Leu-rich_rpt"/>
</dbReference>
<proteinExistence type="predicted"/>
<dbReference type="CDD" id="cd00116">
    <property type="entry name" value="LRR_RI"/>
    <property type="match status" value="1"/>
</dbReference>
<name>A0AAN6MTQ0_9PEZI</name>
<evidence type="ECO:0008006" key="7">
    <source>
        <dbReference type="Google" id="ProtNLM"/>
    </source>
</evidence>
<organism evidence="5 6">
    <name type="scientific">Staphylotrichum tortipilum</name>
    <dbReference type="NCBI Taxonomy" id="2831512"/>
    <lineage>
        <taxon>Eukaryota</taxon>
        <taxon>Fungi</taxon>
        <taxon>Dikarya</taxon>
        <taxon>Ascomycota</taxon>
        <taxon>Pezizomycotina</taxon>
        <taxon>Sordariomycetes</taxon>
        <taxon>Sordariomycetidae</taxon>
        <taxon>Sordariales</taxon>
        <taxon>Chaetomiaceae</taxon>
        <taxon>Staphylotrichum</taxon>
    </lineage>
</organism>
<evidence type="ECO:0000256" key="4">
    <source>
        <dbReference type="SAM" id="MobiDB-lite"/>
    </source>
</evidence>